<comment type="caution">
    <text evidence="2">The sequence shown here is derived from an EMBL/GenBank/DDBJ whole genome shotgun (WGS) entry which is preliminary data.</text>
</comment>
<reference evidence="2 3" key="2">
    <citation type="submission" date="2020-06" db="EMBL/GenBank/DDBJ databases">
        <title>Ramlibacter rhizophilus sp. nov., isolated from rhizosphere soil of national flower Mugunghwa from South Korea.</title>
        <authorList>
            <person name="Zheng-Fei Y."/>
            <person name="Huan T."/>
        </authorList>
    </citation>
    <scope>NUCLEOTIDE SEQUENCE [LARGE SCALE GENOMIC DNA]</scope>
    <source>
        <strain evidence="2 3">B156</strain>
    </source>
</reference>
<protein>
    <submittedName>
        <fullName evidence="2">Uncharacterized protein</fullName>
    </submittedName>
</protein>
<reference evidence="2 3" key="1">
    <citation type="submission" date="2020-05" db="EMBL/GenBank/DDBJ databases">
        <authorList>
            <person name="Khan S.A."/>
            <person name="Jeon C.O."/>
            <person name="Chun B.H."/>
        </authorList>
    </citation>
    <scope>NUCLEOTIDE SEQUENCE [LARGE SCALE GENOMIC DNA]</scope>
    <source>
        <strain evidence="2 3">B156</strain>
    </source>
</reference>
<dbReference type="EMBL" id="JABFCS010000001">
    <property type="protein sequence ID" value="NNU43303.1"/>
    <property type="molecule type" value="Genomic_DNA"/>
</dbReference>
<sequence length="47" mass="5224">MNKKNLLAGLALAAASTTLPAQTFPPPQNVLRCRPRARWRSSRTCCR</sequence>
<feature type="chain" id="PRO_5032416382" evidence="1">
    <location>
        <begin position="22"/>
        <end position="47"/>
    </location>
</feature>
<evidence type="ECO:0000256" key="1">
    <source>
        <dbReference type="SAM" id="SignalP"/>
    </source>
</evidence>
<evidence type="ECO:0000313" key="3">
    <source>
        <dbReference type="Proteomes" id="UP000552954"/>
    </source>
</evidence>
<dbReference type="Proteomes" id="UP000552954">
    <property type="component" value="Unassembled WGS sequence"/>
</dbReference>
<name>A0A849KGP5_9BURK</name>
<organism evidence="2 3">
    <name type="scientific">Ramlibacter montanisoli</name>
    <dbReference type="NCBI Taxonomy" id="2732512"/>
    <lineage>
        <taxon>Bacteria</taxon>
        <taxon>Pseudomonadati</taxon>
        <taxon>Pseudomonadota</taxon>
        <taxon>Betaproteobacteria</taxon>
        <taxon>Burkholderiales</taxon>
        <taxon>Comamonadaceae</taxon>
        <taxon>Ramlibacter</taxon>
    </lineage>
</organism>
<dbReference type="AlphaFoldDB" id="A0A849KGP5"/>
<proteinExistence type="predicted"/>
<keyword evidence="1" id="KW-0732">Signal</keyword>
<accession>A0A849KGP5</accession>
<evidence type="ECO:0000313" key="2">
    <source>
        <dbReference type="EMBL" id="NNU43303.1"/>
    </source>
</evidence>
<gene>
    <name evidence="2" type="ORF">HK415_09270</name>
</gene>
<keyword evidence="3" id="KW-1185">Reference proteome</keyword>
<feature type="signal peptide" evidence="1">
    <location>
        <begin position="1"/>
        <end position="21"/>
    </location>
</feature>